<evidence type="ECO:0000313" key="7">
    <source>
        <dbReference type="EMBL" id="GHF65202.1"/>
    </source>
</evidence>
<comment type="caution">
    <text evidence="7">The sequence shown here is derived from an EMBL/GenBank/DDBJ whole genome shotgun (WGS) entry which is preliminary data.</text>
</comment>
<feature type="repeat" description="WD" evidence="3">
    <location>
        <begin position="880"/>
        <end position="921"/>
    </location>
</feature>
<evidence type="ECO:0000256" key="4">
    <source>
        <dbReference type="SAM" id="MobiDB-lite"/>
    </source>
</evidence>
<dbReference type="RefSeq" id="WP_190132267.1">
    <property type="nucleotide sequence ID" value="NZ_BNBD01000014.1"/>
</dbReference>
<keyword evidence="5" id="KW-0472">Membrane</keyword>
<evidence type="ECO:0000259" key="6">
    <source>
        <dbReference type="PROSITE" id="PS50943"/>
    </source>
</evidence>
<dbReference type="InterPro" id="IPR019775">
    <property type="entry name" value="WD40_repeat_CS"/>
</dbReference>
<feature type="repeat" description="WD" evidence="3">
    <location>
        <begin position="1044"/>
        <end position="1079"/>
    </location>
</feature>
<dbReference type="PROSITE" id="PS50943">
    <property type="entry name" value="HTH_CROC1"/>
    <property type="match status" value="1"/>
</dbReference>
<keyword evidence="2" id="KW-0677">Repeat</keyword>
<dbReference type="InterPro" id="IPR049052">
    <property type="entry name" value="nSTAND1"/>
</dbReference>
<feature type="domain" description="HTH cro/C1-type" evidence="6">
    <location>
        <begin position="28"/>
        <end position="60"/>
    </location>
</feature>
<protein>
    <recommendedName>
        <fullName evidence="6">HTH cro/C1-type domain-containing protein</fullName>
    </recommendedName>
</protein>
<dbReference type="Pfam" id="PF13560">
    <property type="entry name" value="HTH_31"/>
    <property type="match status" value="1"/>
</dbReference>
<name>A0A919B833_9ACTN</name>
<dbReference type="PROSITE" id="PS50294">
    <property type="entry name" value="WD_REPEATS_REGION"/>
    <property type="match status" value="9"/>
</dbReference>
<feature type="repeat" description="WD" evidence="3">
    <location>
        <begin position="1133"/>
        <end position="1173"/>
    </location>
</feature>
<evidence type="ECO:0000256" key="1">
    <source>
        <dbReference type="ARBA" id="ARBA00022574"/>
    </source>
</evidence>
<feature type="repeat" description="WD" evidence="3">
    <location>
        <begin position="838"/>
        <end position="879"/>
    </location>
</feature>
<evidence type="ECO:0000256" key="5">
    <source>
        <dbReference type="SAM" id="Phobius"/>
    </source>
</evidence>
<keyword evidence="1 3" id="KW-0853">WD repeat</keyword>
<dbReference type="SUPFAM" id="SSF47413">
    <property type="entry name" value="lambda repressor-like DNA-binding domains"/>
    <property type="match status" value="1"/>
</dbReference>
<feature type="repeat" description="WD" evidence="3">
    <location>
        <begin position="753"/>
        <end position="784"/>
    </location>
</feature>
<dbReference type="InterPro" id="IPR001680">
    <property type="entry name" value="WD40_rpt"/>
</dbReference>
<keyword evidence="5" id="KW-0812">Transmembrane</keyword>
<dbReference type="PROSITE" id="PS00678">
    <property type="entry name" value="WD_REPEATS_1"/>
    <property type="match status" value="1"/>
</dbReference>
<dbReference type="Gene3D" id="2.130.10.10">
    <property type="entry name" value="YVTN repeat-like/Quinoprotein amine dehydrogenase"/>
    <property type="match status" value="4"/>
</dbReference>
<dbReference type="InterPro" id="IPR001387">
    <property type="entry name" value="Cro/C1-type_HTH"/>
</dbReference>
<sequence>MTRAGGSAGDGPRAPSAAPDAPSPGETLRALRQERGVSLAGLARLVHYTKGYLSRVEAGKKPMTAQVARSCDEALGAGGALARLVPETAERRPRPLLPEACPYRGLAAYDEADAGFFFGRDRAAAALVQRVTAQLDGSGPSVVVAASGTGKSSLLRAGLVPRLRRGVLPVPGSERWPVVVMHPGEHPVRELLAQVAGVSAAGPERLARALEEGPAAFARAVAAALGMLPGPGGRAEPVRLVLVVDQFEELFAVCPDVRQRAVFVRALHALATGPARPDGGDGCCALVVLGLRADFYDRCLPFPELAAALREGQLPLEPLRDAEVREAVTGPAAAVGLEWEPGLVEVVLRDLRSGPGAGDGAVPGDGFEPGALPLLSHALLATWQRREGPRLTVEGYRQAGGIAGAVAATAERAYARLPAERQEDARQVLLQLVRLDEDGRATRRRVTRAALTGAGGRRPEAAVGQVVEEFTRARLLTADAGEVTLAHEAVLRAWPRLRAWVDGDAAVLRDRQRLTAAARQWDAEGRDPAALLRGGRLAAARELAAHPVVSVDAVERAFLDASTAQAASELETERRRTRRLRWLLATVAVLLVLAVTGGTAAVVMDRRAVAERGVARAGELAFRSVALGASRPEVSMLLATAAWRQAHTPAAAGALLSAQAQAYAGRLAGHRGPVFAVAWSPSAGRLLSAGADGTVREWDAARRRAARTPVRGGRPVRALATAREGPWAAWGDDSGVVTVWDATTGRRTVAAPESVHRGAVRAVALSARGDVVASAGADGTVRLWRPGAPAARAEVADPGLGALAAVAVSADGRRVAAAGRAGRVWLRDTGTGRETVLGDGQYGQVRALAFSPDGGLLATGEWHDAVGLWNTDSGERVGALTGAQDSVFSVDFSPDGRLLAAASQDDTAGVWDVAGRRRLAVLAGHLGPVHAVAFARDGRTLATSGEDGTVRLWSPRETAGPLPGAAWLDAALSPDRRLLAVAGQDGTVRLWRTRERTARTLRPGGAAVRAVAFGAGGALLATGDERGEVTVWRVADPARPWLRWRAHDRPVTSLAFRPGGAPDAPVLATASEDATVRLWRAADGGRTVLRTLTGHEDAVYRVLFLDADTLATGSLDDTARIWRFADGRELRRLTEHTDTVLGLAAGPHGMLATADRDHTVKLWDRRGGPSLRTLAGHTGPVTSVAFSPGGSRLVTTGRDATVRIWDPRDGRLLLTLTGHTGRVRGAAFLGEDGPVVSVAEDGTVRWWRLDVDPVLAGVCRAVGRPGPADWHRLLPDVPYAPGCA</sequence>
<reference evidence="7" key="1">
    <citation type="journal article" date="2014" name="Int. J. Syst. Evol. Microbiol.">
        <title>Complete genome sequence of Corynebacterium casei LMG S-19264T (=DSM 44701T), isolated from a smear-ripened cheese.</title>
        <authorList>
            <consortium name="US DOE Joint Genome Institute (JGI-PGF)"/>
            <person name="Walter F."/>
            <person name="Albersmeier A."/>
            <person name="Kalinowski J."/>
            <person name="Ruckert C."/>
        </authorList>
    </citation>
    <scope>NUCLEOTIDE SEQUENCE</scope>
    <source>
        <strain evidence="7">JCM 4059</strain>
    </source>
</reference>
<dbReference type="InterPro" id="IPR050349">
    <property type="entry name" value="WD_LIS1/nudF_dynein_reg"/>
</dbReference>
<dbReference type="InterPro" id="IPR011047">
    <property type="entry name" value="Quinoprotein_ADH-like_sf"/>
</dbReference>
<dbReference type="Gene3D" id="1.10.260.40">
    <property type="entry name" value="lambda repressor-like DNA-binding domains"/>
    <property type="match status" value="1"/>
</dbReference>
<dbReference type="GO" id="GO:0003677">
    <property type="term" value="F:DNA binding"/>
    <property type="evidence" value="ECO:0007669"/>
    <property type="project" value="InterPro"/>
</dbReference>
<dbReference type="SUPFAM" id="SSF52540">
    <property type="entry name" value="P-loop containing nucleoside triphosphate hydrolases"/>
    <property type="match status" value="1"/>
</dbReference>
<dbReference type="InterPro" id="IPR027417">
    <property type="entry name" value="P-loop_NTPase"/>
</dbReference>
<feature type="repeat" description="WD" evidence="3">
    <location>
        <begin position="1174"/>
        <end position="1215"/>
    </location>
</feature>
<dbReference type="SMART" id="SM00320">
    <property type="entry name" value="WD40"/>
    <property type="match status" value="14"/>
</dbReference>
<feature type="repeat" description="WD" evidence="3">
    <location>
        <begin position="1092"/>
        <end position="1132"/>
    </location>
</feature>
<feature type="region of interest" description="Disordered" evidence="4">
    <location>
        <begin position="1"/>
        <end position="26"/>
    </location>
</feature>
<feature type="repeat" description="WD" evidence="3">
    <location>
        <begin position="971"/>
        <end position="1001"/>
    </location>
</feature>
<dbReference type="SUPFAM" id="SSF50998">
    <property type="entry name" value="Quinoprotein alcohol dehydrogenase-like"/>
    <property type="match status" value="1"/>
</dbReference>
<keyword evidence="5" id="KW-1133">Transmembrane helix</keyword>
<evidence type="ECO:0000313" key="8">
    <source>
        <dbReference type="Proteomes" id="UP000638313"/>
    </source>
</evidence>
<accession>A0A919B833</accession>
<dbReference type="SUPFAM" id="SSF50978">
    <property type="entry name" value="WD40 repeat-like"/>
    <property type="match status" value="1"/>
</dbReference>
<dbReference type="InterPro" id="IPR010982">
    <property type="entry name" value="Lambda_DNA-bd_dom_sf"/>
</dbReference>
<dbReference type="PANTHER" id="PTHR44129">
    <property type="entry name" value="WD REPEAT-CONTAINING PROTEIN POP1"/>
    <property type="match status" value="1"/>
</dbReference>
<feature type="transmembrane region" description="Helical" evidence="5">
    <location>
        <begin position="582"/>
        <end position="604"/>
    </location>
</feature>
<dbReference type="PROSITE" id="PS50082">
    <property type="entry name" value="WD_REPEATS_2"/>
    <property type="match status" value="11"/>
</dbReference>
<dbReference type="InterPro" id="IPR036322">
    <property type="entry name" value="WD40_repeat_dom_sf"/>
</dbReference>
<dbReference type="Pfam" id="PF00400">
    <property type="entry name" value="WD40"/>
    <property type="match status" value="11"/>
</dbReference>
<reference evidence="7" key="2">
    <citation type="submission" date="2020-09" db="EMBL/GenBank/DDBJ databases">
        <authorList>
            <person name="Sun Q."/>
            <person name="Ohkuma M."/>
        </authorList>
    </citation>
    <scope>NUCLEOTIDE SEQUENCE</scope>
    <source>
        <strain evidence="7">JCM 4059</strain>
    </source>
</reference>
<evidence type="ECO:0000256" key="3">
    <source>
        <dbReference type="PROSITE-ProRule" id="PRU00221"/>
    </source>
</evidence>
<evidence type="ECO:0000256" key="2">
    <source>
        <dbReference type="ARBA" id="ARBA00022737"/>
    </source>
</evidence>
<feature type="repeat" description="WD" evidence="3">
    <location>
        <begin position="922"/>
        <end position="954"/>
    </location>
</feature>
<feature type="repeat" description="WD" evidence="3">
    <location>
        <begin position="1216"/>
        <end position="1250"/>
    </location>
</feature>
<dbReference type="EMBL" id="BNBD01000014">
    <property type="protein sequence ID" value="GHF65202.1"/>
    <property type="molecule type" value="Genomic_DNA"/>
</dbReference>
<dbReference type="Pfam" id="PF20703">
    <property type="entry name" value="nSTAND1"/>
    <property type="match status" value="1"/>
</dbReference>
<dbReference type="Proteomes" id="UP000638313">
    <property type="component" value="Unassembled WGS sequence"/>
</dbReference>
<keyword evidence="8" id="KW-1185">Reference proteome</keyword>
<gene>
    <name evidence="7" type="ORF">GCM10010218_53340</name>
</gene>
<organism evidence="7 8">
    <name type="scientific">Streptomyces mashuensis</name>
    <dbReference type="NCBI Taxonomy" id="33904"/>
    <lineage>
        <taxon>Bacteria</taxon>
        <taxon>Bacillati</taxon>
        <taxon>Actinomycetota</taxon>
        <taxon>Actinomycetes</taxon>
        <taxon>Kitasatosporales</taxon>
        <taxon>Streptomycetaceae</taxon>
        <taxon>Streptomyces</taxon>
    </lineage>
</organism>
<dbReference type="SMART" id="SM00530">
    <property type="entry name" value="HTH_XRE"/>
    <property type="match status" value="1"/>
</dbReference>
<dbReference type="InterPro" id="IPR020472">
    <property type="entry name" value="WD40_PAC1"/>
</dbReference>
<dbReference type="CDD" id="cd00093">
    <property type="entry name" value="HTH_XRE"/>
    <property type="match status" value="1"/>
</dbReference>
<feature type="compositionally biased region" description="Low complexity" evidence="4">
    <location>
        <begin position="1"/>
        <end position="25"/>
    </location>
</feature>
<dbReference type="InterPro" id="IPR015943">
    <property type="entry name" value="WD40/YVTN_repeat-like_dom_sf"/>
</dbReference>
<dbReference type="PRINTS" id="PR00320">
    <property type="entry name" value="GPROTEINBRPT"/>
</dbReference>
<proteinExistence type="predicted"/>
<feature type="repeat" description="WD" evidence="3">
    <location>
        <begin position="667"/>
        <end position="708"/>
    </location>
</feature>
<dbReference type="CDD" id="cd00200">
    <property type="entry name" value="WD40"/>
    <property type="match status" value="2"/>
</dbReference>